<evidence type="ECO:0000313" key="1">
    <source>
        <dbReference type="EMBL" id="GAA5504180.1"/>
    </source>
</evidence>
<sequence length="151" mass="17556">MNTILYSSEILSQQWPENHPFHPPTPELVGQADEYVALHPIRLERDSVGRVHCHVSAPLIYEDFDVIARNGAQPWLYDFYSPMQSDMPFWALMALESMKFHLGEREMLITALLNEEDEPWVYLVRTMVCTESGYAEMRLDRSYPTMMSAGR</sequence>
<gene>
    <name evidence="1" type="ORF">Dxin01_03949</name>
</gene>
<dbReference type="EMBL" id="BAABRN010000093">
    <property type="protein sequence ID" value="GAA5504180.1"/>
    <property type="molecule type" value="Genomic_DNA"/>
</dbReference>
<reference evidence="1 2" key="1">
    <citation type="submission" date="2024-02" db="EMBL/GenBank/DDBJ databases">
        <title>Deinococcus xinjiangensis NBRC 107630.</title>
        <authorList>
            <person name="Ichikawa N."/>
            <person name="Katano-Makiyama Y."/>
            <person name="Hidaka K."/>
        </authorList>
    </citation>
    <scope>NUCLEOTIDE SEQUENCE [LARGE SCALE GENOMIC DNA]</scope>
    <source>
        <strain evidence="1 2">NBRC 107630</strain>
    </source>
</reference>
<dbReference type="Proteomes" id="UP001458946">
    <property type="component" value="Unassembled WGS sequence"/>
</dbReference>
<evidence type="ECO:0000313" key="2">
    <source>
        <dbReference type="Proteomes" id="UP001458946"/>
    </source>
</evidence>
<dbReference type="RefSeq" id="WP_353544146.1">
    <property type="nucleotide sequence ID" value="NZ_BAABRN010000093.1"/>
</dbReference>
<organism evidence="1 2">
    <name type="scientific">Deinococcus xinjiangensis</name>
    <dbReference type="NCBI Taxonomy" id="457454"/>
    <lineage>
        <taxon>Bacteria</taxon>
        <taxon>Thermotogati</taxon>
        <taxon>Deinococcota</taxon>
        <taxon>Deinococci</taxon>
        <taxon>Deinococcales</taxon>
        <taxon>Deinococcaceae</taxon>
        <taxon>Deinococcus</taxon>
    </lineage>
</organism>
<protein>
    <submittedName>
        <fullName evidence="1">Uncharacterized protein</fullName>
    </submittedName>
</protein>
<proteinExistence type="predicted"/>
<name>A0ABP9VG29_9DEIO</name>
<keyword evidence="2" id="KW-1185">Reference proteome</keyword>
<accession>A0ABP9VG29</accession>
<comment type="caution">
    <text evidence="1">The sequence shown here is derived from an EMBL/GenBank/DDBJ whole genome shotgun (WGS) entry which is preliminary data.</text>
</comment>